<proteinExistence type="inferred from homology"/>
<dbReference type="GO" id="GO:0006865">
    <property type="term" value="P:amino acid transport"/>
    <property type="evidence" value="ECO:0007669"/>
    <property type="project" value="UniProtKB-KW"/>
</dbReference>
<evidence type="ECO:0000313" key="8">
    <source>
        <dbReference type="Proteomes" id="UP000192936"/>
    </source>
</evidence>
<feature type="signal peptide" evidence="5">
    <location>
        <begin position="1"/>
        <end position="27"/>
    </location>
</feature>
<dbReference type="OrthoDB" id="5450279at2"/>
<dbReference type="AlphaFoldDB" id="A0A1X7HPL4"/>
<evidence type="ECO:0000259" key="6">
    <source>
        <dbReference type="Pfam" id="PF13458"/>
    </source>
</evidence>
<dbReference type="EMBL" id="FXAK01000009">
    <property type="protein sequence ID" value="SMF89509.1"/>
    <property type="molecule type" value="Genomic_DNA"/>
</dbReference>
<dbReference type="InterPro" id="IPR051010">
    <property type="entry name" value="BCAA_transport"/>
</dbReference>
<evidence type="ECO:0000256" key="2">
    <source>
        <dbReference type="ARBA" id="ARBA00022448"/>
    </source>
</evidence>
<dbReference type="PANTHER" id="PTHR30483:SF6">
    <property type="entry name" value="PERIPLASMIC BINDING PROTEIN OF ABC TRANSPORTER FOR NATURAL AMINO ACIDS"/>
    <property type="match status" value="1"/>
</dbReference>
<keyword evidence="2" id="KW-0813">Transport</keyword>
<reference evidence="7 8" key="1">
    <citation type="submission" date="2017-04" db="EMBL/GenBank/DDBJ databases">
        <authorList>
            <person name="Afonso C.L."/>
            <person name="Miller P.J."/>
            <person name="Scott M.A."/>
            <person name="Spackman E."/>
            <person name="Goraichik I."/>
            <person name="Dimitrov K.M."/>
            <person name="Suarez D.L."/>
            <person name="Swayne D.E."/>
        </authorList>
    </citation>
    <scope>NUCLEOTIDE SEQUENCE [LARGE SCALE GENOMIC DNA]</scope>
    <source>
        <strain evidence="7 8">A2P</strain>
    </source>
</reference>
<protein>
    <submittedName>
        <fullName evidence="7">Amino acid/amide ABC transporter substrate-binding protein, HAAT family</fullName>
    </submittedName>
</protein>
<gene>
    <name evidence="7" type="ORF">SAMN02982917_6760</name>
</gene>
<dbReference type="Pfam" id="PF13458">
    <property type="entry name" value="Peripla_BP_6"/>
    <property type="match status" value="1"/>
</dbReference>
<sequence length="403" mass="42263">MSKNALLRSVYALSPLLALLAAPLVTAGTAEAADPIRIGVVTPLSGTYAPIGQQVRWGLELATKEVNAAGGILGRQVELLFEDEEANPAVATQKAEKLFQVNKVDFLTGTVNSGSTLAVGQLAERNGRLIATTVSFSDAITTDKCSPNVFRVNARAGQQSAALAEWLAKDKPKAKVYYLGPDYEMGRSTVAAFKAAAEKTGAQSAGEVFAPLGSKDYSQYFGQLRAARPSVLYTSTAGNDTVRLLTQMGEYGLLRNLTIVGASGTVTAQNIGAIGKAADGFVTGVGYSAELATPENQAFVAAFRKEYNTAPDLYGADSYGLIGFFKAAVEKAGGTDTDALRKAMEGLSWSTPQGSKTMRAGDHQAIQDMYAVRIAADGSSTRFDVVGTVPGEAAIGPDQCTRF</sequence>
<evidence type="ECO:0000313" key="7">
    <source>
        <dbReference type="EMBL" id="SMF89509.1"/>
    </source>
</evidence>
<dbReference type="InterPro" id="IPR000709">
    <property type="entry name" value="Leu_Ile_Val-bd"/>
</dbReference>
<evidence type="ECO:0000256" key="1">
    <source>
        <dbReference type="ARBA" id="ARBA00010062"/>
    </source>
</evidence>
<accession>A0A1X7HPL4</accession>
<comment type="similarity">
    <text evidence="1">Belongs to the leucine-binding protein family.</text>
</comment>
<dbReference type="SUPFAM" id="SSF53822">
    <property type="entry name" value="Periplasmic binding protein-like I"/>
    <property type="match status" value="1"/>
</dbReference>
<dbReference type="PANTHER" id="PTHR30483">
    <property type="entry name" value="LEUCINE-SPECIFIC-BINDING PROTEIN"/>
    <property type="match status" value="1"/>
</dbReference>
<evidence type="ECO:0000256" key="5">
    <source>
        <dbReference type="SAM" id="SignalP"/>
    </source>
</evidence>
<evidence type="ECO:0000256" key="4">
    <source>
        <dbReference type="ARBA" id="ARBA00022970"/>
    </source>
</evidence>
<organism evidence="7 8">
    <name type="scientific">Azospirillum oryzae</name>
    <dbReference type="NCBI Taxonomy" id="286727"/>
    <lineage>
        <taxon>Bacteria</taxon>
        <taxon>Pseudomonadati</taxon>
        <taxon>Pseudomonadota</taxon>
        <taxon>Alphaproteobacteria</taxon>
        <taxon>Rhodospirillales</taxon>
        <taxon>Azospirillaceae</taxon>
        <taxon>Azospirillum</taxon>
    </lineage>
</organism>
<dbReference type="CDD" id="cd19989">
    <property type="entry name" value="PBP1_SBP-like"/>
    <property type="match status" value="1"/>
</dbReference>
<dbReference type="Proteomes" id="UP000192936">
    <property type="component" value="Unassembled WGS sequence"/>
</dbReference>
<dbReference type="InterPro" id="IPR028081">
    <property type="entry name" value="Leu-bd"/>
</dbReference>
<feature type="chain" id="PRO_5012824025" evidence="5">
    <location>
        <begin position="28"/>
        <end position="403"/>
    </location>
</feature>
<dbReference type="Gene3D" id="3.40.50.2300">
    <property type="match status" value="2"/>
</dbReference>
<keyword evidence="3 5" id="KW-0732">Signal</keyword>
<keyword evidence="4" id="KW-0029">Amino-acid transport</keyword>
<dbReference type="PRINTS" id="PR00337">
    <property type="entry name" value="LEUILEVALBP"/>
</dbReference>
<dbReference type="InterPro" id="IPR028082">
    <property type="entry name" value="Peripla_BP_I"/>
</dbReference>
<name>A0A1X7HPL4_9PROT</name>
<dbReference type="STRING" id="286727.SAMN02982917_6760"/>
<feature type="domain" description="Leucine-binding protein" evidence="6">
    <location>
        <begin position="35"/>
        <end position="378"/>
    </location>
</feature>
<evidence type="ECO:0000256" key="3">
    <source>
        <dbReference type="ARBA" id="ARBA00022729"/>
    </source>
</evidence>
<dbReference type="RefSeq" id="WP_085091560.1">
    <property type="nucleotide sequence ID" value="NZ_FXAK01000009.1"/>
</dbReference>